<dbReference type="GO" id="GO:0005634">
    <property type="term" value="C:nucleus"/>
    <property type="evidence" value="ECO:0007669"/>
    <property type="project" value="UniProtKB-SubCell"/>
</dbReference>
<keyword evidence="16" id="KW-1185">Reference proteome</keyword>
<sequence length="352" mass="39840">MSMSVGQASNGSVKRKEIYKYEAQWQLYSMNWSIRPDQRFRLALGSFVEEYNNKVQIVRLNEDSAEFQALATVDHPYPTTKIMWIPDSKGNLPDLFATTGDYLRIWRVIDDSEVRQEALLNNNKNSDFCAPLTSFDWNEVDANILGTSSIDTTCTIWGLETGQPIGRVGVPVTGHVKTQLIAHDKEVYDIAFSRAGGGRDMFASVGADGSVRMFDLRHLEHSTIIYEDPNRKSLLRLAWNKQDPNYLATMALDANEVIILDVRVPCTPVARLRNHRSCVNGLAWAPHSSCHLCTAGEDKQALIWDIQQMPRAIEDPILAYQAQGEINQIQWSATQPDWIAICYNNHLEILRV</sequence>
<dbReference type="SUPFAM" id="SSF50978">
    <property type="entry name" value="WD40 repeat-like"/>
    <property type="match status" value="1"/>
</dbReference>
<feature type="repeat" description="WD" evidence="14">
    <location>
        <begin position="272"/>
        <end position="314"/>
    </location>
</feature>
<keyword evidence="4" id="KW-0217">Developmental protein</keyword>
<keyword evidence="8" id="KW-0833">Ubl conjugation pathway</keyword>
<dbReference type="InterPro" id="IPR019775">
    <property type="entry name" value="WD40_repeat_CS"/>
</dbReference>
<evidence type="ECO:0000256" key="14">
    <source>
        <dbReference type="PROSITE-ProRule" id="PRU00221"/>
    </source>
</evidence>
<dbReference type="Pfam" id="PF00400">
    <property type="entry name" value="WD40"/>
    <property type="match status" value="2"/>
</dbReference>
<organism evidence="15 16">
    <name type="scientific">Dimorphilus gyrociliatus</name>
    <dbReference type="NCBI Taxonomy" id="2664684"/>
    <lineage>
        <taxon>Eukaryota</taxon>
        <taxon>Metazoa</taxon>
        <taxon>Spiralia</taxon>
        <taxon>Lophotrochozoa</taxon>
        <taxon>Annelida</taxon>
        <taxon>Polychaeta</taxon>
        <taxon>Polychaeta incertae sedis</taxon>
        <taxon>Dinophilidae</taxon>
        <taxon>Dimorphilus</taxon>
    </lineage>
</organism>
<dbReference type="InterPro" id="IPR045159">
    <property type="entry name" value="DCAF7-like"/>
</dbReference>
<evidence type="ECO:0000256" key="10">
    <source>
        <dbReference type="ARBA" id="ARBA00060896"/>
    </source>
</evidence>
<evidence type="ECO:0000313" key="15">
    <source>
        <dbReference type="EMBL" id="CAD5111634.1"/>
    </source>
</evidence>
<proteinExistence type="inferred from homology"/>
<evidence type="ECO:0000256" key="2">
    <source>
        <dbReference type="ARBA" id="ARBA00004496"/>
    </source>
</evidence>
<gene>
    <name evidence="15" type="ORF">DGYR_LOCUS897</name>
</gene>
<dbReference type="InterPro" id="IPR036322">
    <property type="entry name" value="WD40_repeat_dom_sf"/>
</dbReference>
<dbReference type="PROSITE" id="PS50294">
    <property type="entry name" value="WD_REPEATS_REGION"/>
    <property type="match status" value="1"/>
</dbReference>
<comment type="caution">
    <text evidence="15">The sequence shown here is derived from an EMBL/GenBank/DDBJ whole genome shotgun (WGS) entry which is preliminary data.</text>
</comment>
<evidence type="ECO:0000256" key="7">
    <source>
        <dbReference type="ARBA" id="ARBA00022737"/>
    </source>
</evidence>
<reference evidence="15 16" key="1">
    <citation type="submission" date="2020-08" db="EMBL/GenBank/DDBJ databases">
        <authorList>
            <person name="Hejnol A."/>
        </authorList>
    </citation>
    <scope>NUCLEOTIDE SEQUENCE [LARGE SCALE GENOMIC DNA]</scope>
</reference>
<dbReference type="FunFam" id="2.130.10.10:FF:000049">
    <property type="entry name" value="DDB1-and CUL4-associated factor 7"/>
    <property type="match status" value="1"/>
</dbReference>
<comment type="subcellular location">
    <subcellularLocation>
        <location evidence="2">Cytoplasm</location>
    </subcellularLocation>
    <subcellularLocation>
        <location evidence="1">Nucleus</location>
    </subcellularLocation>
</comment>
<accession>A0A7I8V5Q3</accession>
<dbReference type="PROSITE" id="PS00678">
    <property type="entry name" value="WD_REPEATS_1"/>
    <property type="match status" value="1"/>
</dbReference>
<evidence type="ECO:0000256" key="13">
    <source>
        <dbReference type="ARBA" id="ARBA00079586"/>
    </source>
</evidence>
<evidence type="ECO:0000256" key="4">
    <source>
        <dbReference type="ARBA" id="ARBA00022473"/>
    </source>
</evidence>
<dbReference type="PANTHER" id="PTHR19919">
    <property type="entry name" value="WD REPEAT CONTAINING PROTEIN"/>
    <property type="match status" value="1"/>
</dbReference>
<evidence type="ECO:0000256" key="3">
    <source>
        <dbReference type="ARBA" id="ARBA00004906"/>
    </source>
</evidence>
<evidence type="ECO:0000256" key="5">
    <source>
        <dbReference type="ARBA" id="ARBA00022490"/>
    </source>
</evidence>
<protein>
    <recommendedName>
        <fullName evidence="11">DDB1- and CUL4-associated factor 7</fullName>
    </recommendedName>
    <alternativeName>
        <fullName evidence="12">WD repeat-containing protein 68</fullName>
    </alternativeName>
    <alternativeName>
        <fullName evidence="13">WD repeat-containing protein An11 homolog</fullName>
    </alternativeName>
</protein>
<dbReference type="Gene3D" id="2.130.10.10">
    <property type="entry name" value="YVTN repeat-like/Quinoprotein amine dehydrogenase"/>
    <property type="match status" value="1"/>
</dbReference>
<name>A0A7I8V5Q3_9ANNE</name>
<dbReference type="PROSITE" id="PS50082">
    <property type="entry name" value="WD_REPEATS_2"/>
    <property type="match status" value="1"/>
</dbReference>
<evidence type="ECO:0000313" key="16">
    <source>
        <dbReference type="Proteomes" id="UP000549394"/>
    </source>
</evidence>
<comment type="pathway">
    <text evidence="3">Protein modification; protein ubiquitination.</text>
</comment>
<keyword evidence="9" id="KW-0539">Nucleus</keyword>
<dbReference type="AlphaFoldDB" id="A0A7I8V5Q3"/>
<evidence type="ECO:0000256" key="8">
    <source>
        <dbReference type="ARBA" id="ARBA00022786"/>
    </source>
</evidence>
<dbReference type="EMBL" id="CAJFCJ010000002">
    <property type="protein sequence ID" value="CAD5111634.1"/>
    <property type="molecule type" value="Genomic_DNA"/>
</dbReference>
<keyword evidence="7" id="KW-0677">Repeat</keyword>
<dbReference type="InterPro" id="IPR001680">
    <property type="entry name" value="WD40_rpt"/>
</dbReference>
<comment type="similarity">
    <text evidence="10">Belongs to the WD repeat DCAF7 family.</text>
</comment>
<keyword evidence="5" id="KW-0963">Cytoplasm</keyword>
<dbReference type="Proteomes" id="UP000549394">
    <property type="component" value="Unassembled WGS sequence"/>
</dbReference>
<evidence type="ECO:0000256" key="6">
    <source>
        <dbReference type="ARBA" id="ARBA00022574"/>
    </source>
</evidence>
<keyword evidence="6 14" id="KW-0853">WD repeat</keyword>
<evidence type="ECO:0000256" key="11">
    <source>
        <dbReference type="ARBA" id="ARBA00071153"/>
    </source>
</evidence>
<evidence type="ECO:0000256" key="12">
    <source>
        <dbReference type="ARBA" id="ARBA00075735"/>
    </source>
</evidence>
<dbReference type="InterPro" id="IPR015943">
    <property type="entry name" value="WD40/YVTN_repeat-like_dom_sf"/>
</dbReference>
<dbReference type="OrthoDB" id="24670at2759"/>
<evidence type="ECO:0000256" key="1">
    <source>
        <dbReference type="ARBA" id="ARBA00004123"/>
    </source>
</evidence>
<dbReference type="GO" id="GO:0005737">
    <property type="term" value="C:cytoplasm"/>
    <property type="evidence" value="ECO:0007669"/>
    <property type="project" value="UniProtKB-SubCell"/>
</dbReference>
<evidence type="ECO:0000256" key="9">
    <source>
        <dbReference type="ARBA" id="ARBA00023242"/>
    </source>
</evidence>
<dbReference type="SMART" id="SM00320">
    <property type="entry name" value="WD40"/>
    <property type="match status" value="5"/>
</dbReference>